<keyword evidence="2" id="KW-1185">Reference proteome</keyword>
<name>A0A4Z2GAP1_9TELE</name>
<comment type="caution">
    <text evidence="1">The sequence shown here is derived from an EMBL/GenBank/DDBJ whole genome shotgun (WGS) entry which is preliminary data.</text>
</comment>
<gene>
    <name evidence="1" type="ORF">EYF80_039634</name>
</gene>
<evidence type="ECO:0000313" key="2">
    <source>
        <dbReference type="Proteomes" id="UP000314294"/>
    </source>
</evidence>
<sequence>MRIPNIVQSPILKDPPHGLHFTLISRVRCLSIFWLHCHHYLIVHYVIETCPYVWANIATNKWVYSGFYASCRDKQAPTVCCWGTITDLHAID</sequence>
<dbReference type="EMBL" id="SRLO01000629">
    <property type="protein sequence ID" value="TNN50145.1"/>
    <property type="molecule type" value="Genomic_DNA"/>
</dbReference>
<accession>A0A4Z2GAP1</accession>
<organism evidence="1 2">
    <name type="scientific">Liparis tanakae</name>
    <name type="common">Tanaka's snailfish</name>
    <dbReference type="NCBI Taxonomy" id="230148"/>
    <lineage>
        <taxon>Eukaryota</taxon>
        <taxon>Metazoa</taxon>
        <taxon>Chordata</taxon>
        <taxon>Craniata</taxon>
        <taxon>Vertebrata</taxon>
        <taxon>Euteleostomi</taxon>
        <taxon>Actinopterygii</taxon>
        <taxon>Neopterygii</taxon>
        <taxon>Teleostei</taxon>
        <taxon>Neoteleostei</taxon>
        <taxon>Acanthomorphata</taxon>
        <taxon>Eupercaria</taxon>
        <taxon>Perciformes</taxon>
        <taxon>Cottioidei</taxon>
        <taxon>Cottales</taxon>
        <taxon>Liparidae</taxon>
        <taxon>Liparis</taxon>
    </lineage>
</organism>
<dbReference type="OrthoDB" id="6129702at2759"/>
<dbReference type="Proteomes" id="UP000314294">
    <property type="component" value="Unassembled WGS sequence"/>
</dbReference>
<reference evidence="1 2" key="1">
    <citation type="submission" date="2019-03" db="EMBL/GenBank/DDBJ databases">
        <title>First draft genome of Liparis tanakae, snailfish: a comprehensive survey of snailfish specific genes.</title>
        <authorList>
            <person name="Kim W."/>
            <person name="Song I."/>
            <person name="Jeong J.-H."/>
            <person name="Kim D."/>
            <person name="Kim S."/>
            <person name="Ryu S."/>
            <person name="Song J.Y."/>
            <person name="Lee S.K."/>
        </authorList>
    </citation>
    <scope>NUCLEOTIDE SEQUENCE [LARGE SCALE GENOMIC DNA]</scope>
    <source>
        <tissue evidence="1">Muscle</tissue>
    </source>
</reference>
<protein>
    <submittedName>
        <fullName evidence="1">Uncharacterized protein</fullName>
    </submittedName>
</protein>
<evidence type="ECO:0000313" key="1">
    <source>
        <dbReference type="EMBL" id="TNN50145.1"/>
    </source>
</evidence>
<dbReference type="AlphaFoldDB" id="A0A4Z2GAP1"/>
<proteinExistence type="predicted"/>